<dbReference type="Proteomes" id="UP001480595">
    <property type="component" value="Unassembled WGS sequence"/>
</dbReference>
<dbReference type="GeneID" id="92099049"/>
<proteinExistence type="predicted"/>
<name>A0ABR1T6J5_9PEZI</name>
<comment type="caution">
    <text evidence="1">The sequence shown here is derived from an EMBL/GenBank/DDBJ whole genome shotgun (WGS) entry which is preliminary data.</text>
</comment>
<accession>A0ABR1T6J5</accession>
<dbReference type="RefSeq" id="XP_066709115.1">
    <property type="nucleotide sequence ID" value="XM_066865986.1"/>
</dbReference>
<organism evidence="1 2">
    <name type="scientific">Apiospora phragmitis</name>
    <dbReference type="NCBI Taxonomy" id="2905665"/>
    <lineage>
        <taxon>Eukaryota</taxon>
        <taxon>Fungi</taxon>
        <taxon>Dikarya</taxon>
        <taxon>Ascomycota</taxon>
        <taxon>Pezizomycotina</taxon>
        <taxon>Sordariomycetes</taxon>
        <taxon>Xylariomycetidae</taxon>
        <taxon>Amphisphaeriales</taxon>
        <taxon>Apiosporaceae</taxon>
        <taxon>Apiospora</taxon>
    </lineage>
</organism>
<evidence type="ECO:0000313" key="2">
    <source>
        <dbReference type="Proteomes" id="UP001480595"/>
    </source>
</evidence>
<evidence type="ECO:0000313" key="1">
    <source>
        <dbReference type="EMBL" id="KAK8041570.1"/>
    </source>
</evidence>
<gene>
    <name evidence="1" type="ORF">PG994_014577</name>
</gene>
<sequence>MVKVESSRFDATIIEPDFLIAHSLLSLTLMDLLYGVVDTMEAVADAVNLLPAVQELVRFYITPHVLDPVSSKELPLGQNSKPLVEGLALSLPALLLPSVQKKLHSLS</sequence>
<protein>
    <submittedName>
        <fullName evidence="1">Uncharacterized protein</fullName>
    </submittedName>
</protein>
<dbReference type="EMBL" id="JAQQWL010000015">
    <property type="protein sequence ID" value="KAK8041570.1"/>
    <property type="molecule type" value="Genomic_DNA"/>
</dbReference>
<reference evidence="1 2" key="1">
    <citation type="submission" date="2023-01" db="EMBL/GenBank/DDBJ databases">
        <title>Analysis of 21 Apiospora genomes using comparative genomics revels a genus with tremendous synthesis potential of carbohydrate active enzymes and secondary metabolites.</title>
        <authorList>
            <person name="Sorensen T."/>
        </authorList>
    </citation>
    <scope>NUCLEOTIDE SEQUENCE [LARGE SCALE GENOMIC DNA]</scope>
    <source>
        <strain evidence="1 2">CBS 135458</strain>
    </source>
</reference>
<keyword evidence="2" id="KW-1185">Reference proteome</keyword>